<dbReference type="InterPro" id="IPR034595">
    <property type="entry name" value="NDUFAF8"/>
</dbReference>
<dbReference type="PANTHER" id="PTHR34561:SF1">
    <property type="entry name" value="NADH DEHYDROGENASE [UBIQUINONE] 1 ALPHA SUBCOMPLEX ASSEMBLY FACTOR 8"/>
    <property type="match status" value="1"/>
</dbReference>
<dbReference type="GO" id="GO:0032981">
    <property type="term" value="P:mitochondrial respiratory chain complex I assembly"/>
    <property type="evidence" value="ECO:0007669"/>
    <property type="project" value="InterPro"/>
</dbReference>
<accession>A0A058ZCQ4</accession>
<dbReference type="PANTHER" id="PTHR34561">
    <property type="entry name" value="NADH DEHYDROGENASE [UBIQUINONE] 1 ALPHA SUBCOMPLEX ASSEMBLY FACTOR 8"/>
    <property type="match status" value="1"/>
</dbReference>
<keyword evidence="2" id="KW-1185">Reference proteome</keyword>
<proteinExistence type="predicted"/>
<dbReference type="EMBL" id="KB932202">
    <property type="protein sequence ID" value="KCV71713.1"/>
    <property type="molecule type" value="Genomic_DNA"/>
</dbReference>
<dbReference type="AlphaFoldDB" id="A0A058ZCQ4"/>
<evidence type="ECO:0008006" key="3">
    <source>
        <dbReference type="Google" id="ProtNLM"/>
    </source>
</evidence>
<name>A0A058ZCQ4_FONAL</name>
<dbReference type="GeneID" id="20525861"/>
<protein>
    <recommendedName>
        <fullName evidence="3">CHCH domain-containing protein</fullName>
    </recommendedName>
</protein>
<sequence>MSTPATPLKVIGSPARRQVARIGTAVGSCGATAAAYGSCISQNATQIHGKGHCQKEFELFRECVRKSLVSRS</sequence>
<dbReference type="PROSITE" id="PS51808">
    <property type="entry name" value="CHCH"/>
    <property type="match status" value="1"/>
</dbReference>
<dbReference type="GO" id="GO:0005739">
    <property type="term" value="C:mitochondrion"/>
    <property type="evidence" value="ECO:0007669"/>
    <property type="project" value="InterPro"/>
</dbReference>
<reference evidence="1" key="1">
    <citation type="submission" date="2013-04" db="EMBL/GenBank/DDBJ databases">
        <title>The Genome Sequence of Fonticula alba ATCC 38817.</title>
        <authorList>
            <consortium name="The Broad Institute Genomics Platform"/>
            <person name="Russ C."/>
            <person name="Cuomo C."/>
            <person name="Burger G."/>
            <person name="Gray M.W."/>
            <person name="Holland P.W.H."/>
            <person name="King N."/>
            <person name="Lang F.B.F."/>
            <person name="Roger A.J."/>
            <person name="Ruiz-Trillo I."/>
            <person name="Brown M."/>
            <person name="Walker B."/>
            <person name="Young S."/>
            <person name="Zeng Q."/>
            <person name="Gargeya S."/>
            <person name="Fitzgerald M."/>
            <person name="Haas B."/>
            <person name="Abouelleil A."/>
            <person name="Allen A.W."/>
            <person name="Alvarado L."/>
            <person name="Arachchi H.M."/>
            <person name="Berlin A.M."/>
            <person name="Chapman S.B."/>
            <person name="Gainer-Dewar J."/>
            <person name="Goldberg J."/>
            <person name="Griggs A."/>
            <person name="Gujja S."/>
            <person name="Hansen M."/>
            <person name="Howarth C."/>
            <person name="Imamovic A."/>
            <person name="Ireland A."/>
            <person name="Larimer J."/>
            <person name="McCowan C."/>
            <person name="Murphy C."/>
            <person name="Pearson M."/>
            <person name="Poon T.W."/>
            <person name="Priest M."/>
            <person name="Roberts A."/>
            <person name="Saif S."/>
            <person name="Shea T."/>
            <person name="Sisk P."/>
            <person name="Sykes S."/>
            <person name="Wortman J."/>
            <person name="Nusbaum C."/>
            <person name="Birren B."/>
        </authorList>
    </citation>
    <scope>NUCLEOTIDE SEQUENCE [LARGE SCALE GENOMIC DNA]</scope>
    <source>
        <strain evidence="1">ATCC 38817</strain>
    </source>
</reference>
<evidence type="ECO:0000313" key="2">
    <source>
        <dbReference type="Proteomes" id="UP000030693"/>
    </source>
</evidence>
<dbReference type="Proteomes" id="UP000030693">
    <property type="component" value="Unassembled WGS sequence"/>
</dbReference>
<dbReference type="OrthoDB" id="3821113at2759"/>
<organism evidence="1">
    <name type="scientific">Fonticula alba</name>
    <name type="common">Slime mold</name>
    <dbReference type="NCBI Taxonomy" id="691883"/>
    <lineage>
        <taxon>Eukaryota</taxon>
        <taxon>Rotosphaerida</taxon>
        <taxon>Fonticulaceae</taxon>
        <taxon>Fonticula</taxon>
    </lineage>
</organism>
<dbReference type="RefSeq" id="XP_009493292.1">
    <property type="nucleotide sequence ID" value="XM_009495017.1"/>
</dbReference>
<evidence type="ECO:0000313" key="1">
    <source>
        <dbReference type="EMBL" id="KCV71713.1"/>
    </source>
</evidence>
<gene>
    <name evidence="1" type="ORF">H696_01136</name>
</gene>